<name>A0A5C3LFP1_9AGAR</name>
<dbReference type="AlphaFoldDB" id="A0A5C3LFP1"/>
<reference evidence="1 2" key="1">
    <citation type="journal article" date="2019" name="Nat. Ecol. Evol.">
        <title>Megaphylogeny resolves global patterns of mushroom evolution.</title>
        <authorList>
            <person name="Varga T."/>
            <person name="Krizsan K."/>
            <person name="Foldi C."/>
            <person name="Dima B."/>
            <person name="Sanchez-Garcia M."/>
            <person name="Sanchez-Ramirez S."/>
            <person name="Szollosi G.J."/>
            <person name="Szarkandi J.G."/>
            <person name="Papp V."/>
            <person name="Albert L."/>
            <person name="Andreopoulos W."/>
            <person name="Angelini C."/>
            <person name="Antonin V."/>
            <person name="Barry K.W."/>
            <person name="Bougher N.L."/>
            <person name="Buchanan P."/>
            <person name="Buyck B."/>
            <person name="Bense V."/>
            <person name="Catcheside P."/>
            <person name="Chovatia M."/>
            <person name="Cooper J."/>
            <person name="Damon W."/>
            <person name="Desjardin D."/>
            <person name="Finy P."/>
            <person name="Geml J."/>
            <person name="Haridas S."/>
            <person name="Hughes K."/>
            <person name="Justo A."/>
            <person name="Karasinski D."/>
            <person name="Kautmanova I."/>
            <person name="Kiss B."/>
            <person name="Kocsube S."/>
            <person name="Kotiranta H."/>
            <person name="LaButti K.M."/>
            <person name="Lechner B.E."/>
            <person name="Liimatainen K."/>
            <person name="Lipzen A."/>
            <person name="Lukacs Z."/>
            <person name="Mihaltcheva S."/>
            <person name="Morgado L.N."/>
            <person name="Niskanen T."/>
            <person name="Noordeloos M.E."/>
            <person name="Ohm R.A."/>
            <person name="Ortiz-Santana B."/>
            <person name="Ovrebo C."/>
            <person name="Racz N."/>
            <person name="Riley R."/>
            <person name="Savchenko A."/>
            <person name="Shiryaev A."/>
            <person name="Soop K."/>
            <person name="Spirin V."/>
            <person name="Szebenyi C."/>
            <person name="Tomsovsky M."/>
            <person name="Tulloss R.E."/>
            <person name="Uehling J."/>
            <person name="Grigoriev I.V."/>
            <person name="Vagvolgyi C."/>
            <person name="Papp T."/>
            <person name="Martin F.M."/>
            <person name="Miettinen O."/>
            <person name="Hibbett D.S."/>
            <person name="Nagy L.G."/>
        </authorList>
    </citation>
    <scope>NUCLEOTIDE SEQUENCE [LARGE SCALE GENOMIC DNA]</scope>
    <source>
        <strain evidence="1 2">CBS 166.37</strain>
    </source>
</reference>
<dbReference type="Proteomes" id="UP000308652">
    <property type="component" value="Unassembled WGS sequence"/>
</dbReference>
<gene>
    <name evidence="1" type="ORF">BDQ12DRAFT_729328</name>
</gene>
<accession>A0A5C3LFP1</accession>
<sequence>MWSVICRVLVGSEVALRAGTDGFCLFNFVFSCLPKKVQSLVGFLVFKHDQQLVLRALAVLAAKNDVHRVFLGLVLMTISDGWTADLEGL</sequence>
<protein>
    <submittedName>
        <fullName evidence="1">Uncharacterized protein</fullName>
    </submittedName>
</protein>
<dbReference type="EMBL" id="ML213717">
    <property type="protein sequence ID" value="TFK31697.1"/>
    <property type="molecule type" value="Genomic_DNA"/>
</dbReference>
<dbReference type="OrthoDB" id="2154985at2759"/>
<keyword evidence="2" id="KW-1185">Reference proteome</keyword>
<evidence type="ECO:0000313" key="2">
    <source>
        <dbReference type="Proteomes" id="UP000308652"/>
    </source>
</evidence>
<organism evidence="1 2">
    <name type="scientific">Crucibulum laeve</name>
    <dbReference type="NCBI Taxonomy" id="68775"/>
    <lineage>
        <taxon>Eukaryota</taxon>
        <taxon>Fungi</taxon>
        <taxon>Dikarya</taxon>
        <taxon>Basidiomycota</taxon>
        <taxon>Agaricomycotina</taxon>
        <taxon>Agaricomycetes</taxon>
        <taxon>Agaricomycetidae</taxon>
        <taxon>Agaricales</taxon>
        <taxon>Agaricineae</taxon>
        <taxon>Nidulariaceae</taxon>
        <taxon>Crucibulum</taxon>
    </lineage>
</organism>
<dbReference type="PROSITE" id="PS51257">
    <property type="entry name" value="PROKAR_LIPOPROTEIN"/>
    <property type="match status" value="1"/>
</dbReference>
<proteinExistence type="predicted"/>
<evidence type="ECO:0000313" key="1">
    <source>
        <dbReference type="EMBL" id="TFK31697.1"/>
    </source>
</evidence>